<proteinExistence type="predicted"/>
<name>A0ABV7SQY2_9SPHN</name>
<sequence length="226" mass="23492">MRLFFALPLLLCGCGQPAERTANSVDIDAAAAAAEDSVENYAAGAPAAAPVAPAPVPTPVPSPAPQPSPVASLAPLDPPAPGTPGGLPDDRTPVSEAPFTADSAQGAANVVQSYYALLGERKYARAWALWGHDGADSGMSAKAFAASFDKFSEYHANVGAPGEIDAGMSQRWVTVPVQVYGRLKTGTPVYMLGSVTLHRIVAGVGGPKSQQRWHIRTIDVKPRPKR</sequence>
<gene>
    <name evidence="2" type="ORF">ACFONA_04340</name>
</gene>
<evidence type="ECO:0000313" key="2">
    <source>
        <dbReference type="EMBL" id="MFC3579384.1"/>
    </source>
</evidence>
<keyword evidence="3" id="KW-1185">Reference proteome</keyword>
<comment type="caution">
    <text evidence="2">The sequence shown here is derived from an EMBL/GenBank/DDBJ whole genome shotgun (WGS) entry which is preliminary data.</text>
</comment>
<evidence type="ECO:0000256" key="1">
    <source>
        <dbReference type="SAM" id="MobiDB-lite"/>
    </source>
</evidence>
<dbReference type="Proteomes" id="UP001595713">
    <property type="component" value="Unassembled WGS sequence"/>
</dbReference>
<feature type="region of interest" description="Disordered" evidence="1">
    <location>
        <begin position="57"/>
        <end position="101"/>
    </location>
</feature>
<protein>
    <recommendedName>
        <fullName evidence="4">Lipoprotein</fullName>
    </recommendedName>
</protein>
<evidence type="ECO:0000313" key="3">
    <source>
        <dbReference type="Proteomes" id="UP001595713"/>
    </source>
</evidence>
<organism evidence="2 3">
    <name type="scientific">Sphingomonas hylomeconis</name>
    <dbReference type="NCBI Taxonomy" id="1395958"/>
    <lineage>
        <taxon>Bacteria</taxon>
        <taxon>Pseudomonadati</taxon>
        <taxon>Pseudomonadota</taxon>
        <taxon>Alphaproteobacteria</taxon>
        <taxon>Sphingomonadales</taxon>
        <taxon>Sphingomonadaceae</taxon>
        <taxon>Sphingomonas</taxon>
    </lineage>
</organism>
<dbReference type="EMBL" id="JBHRXP010000002">
    <property type="protein sequence ID" value="MFC3579384.1"/>
    <property type="molecule type" value="Genomic_DNA"/>
</dbReference>
<dbReference type="RefSeq" id="WP_261295647.1">
    <property type="nucleotide sequence ID" value="NZ_JANQBK010000017.1"/>
</dbReference>
<reference evidence="3" key="1">
    <citation type="journal article" date="2019" name="Int. J. Syst. Evol. Microbiol.">
        <title>The Global Catalogue of Microorganisms (GCM) 10K type strain sequencing project: providing services to taxonomists for standard genome sequencing and annotation.</title>
        <authorList>
            <consortium name="The Broad Institute Genomics Platform"/>
            <consortium name="The Broad Institute Genome Sequencing Center for Infectious Disease"/>
            <person name="Wu L."/>
            <person name="Ma J."/>
        </authorList>
    </citation>
    <scope>NUCLEOTIDE SEQUENCE [LARGE SCALE GENOMIC DNA]</scope>
    <source>
        <strain evidence="3">KCTC 42739</strain>
    </source>
</reference>
<feature type="compositionally biased region" description="Pro residues" evidence="1">
    <location>
        <begin position="57"/>
        <end position="68"/>
    </location>
</feature>
<evidence type="ECO:0008006" key="4">
    <source>
        <dbReference type="Google" id="ProtNLM"/>
    </source>
</evidence>
<accession>A0ABV7SQY2</accession>